<organism evidence="1 2">
    <name type="scientific">Hyunsoonleella aquatilis</name>
    <dbReference type="NCBI Taxonomy" id="2762758"/>
    <lineage>
        <taxon>Bacteria</taxon>
        <taxon>Pseudomonadati</taxon>
        <taxon>Bacteroidota</taxon>
        <taxon>Flavobacteriia</taxon>
        <taxon>Flavobacteriales</taxon>
        <taxon>Flavobacteriaceae</taxon>
    </lineage>
</organism>
<dbReference type="RefSeq" id="WP_186559598.1">
    <property type="nucleotide sequence ID" value="NZ_JACNMF010000001.1"/>
</dbReference>
<evidence type="ECO:0000313" key="1">
    <source>
        <dbReference type="EMBL" id="MBC3757750.1"/>
    </source>
</evidence>
<gene>
    <name evidence="1" type="ORF">H7U19_05000</name>
</gene>
<proteinExistence type="predicted"/>
<dbReference type="SUPFAM" id="SSF52540">
    <property type="entry name" value="P-loop containing nucleoside triphosphate hydrolases"/>
    <property type="match status" value="1"/>
</dbReference>
<name>A0A923H7V8_9FLAO</name>
<accession>A0A923H7V8</accession>
<evidence type="ECO:0000313" key="2">
    <source>
        <dbReference type="Proteomes" id="UP000656244"/>
    </source>
</evidence>
<dbReference type="Proteomes" id="UP000656244">
    <property type="component" value="Unassembled WGS sequence"/>
</dbReference>
<keyword evidence="2" id="KW-1185">Reference proteome</keyword>
<dbReference type="EMBL" id="JACNMF010000001">
    <property type="protein sequence ID" value="MBC3757750.1"/>
    <property type="molecule type" value="Genomic_DNA"/>
</dbReference>
<dbReference type="Pfam" id="PF13469">
    <property type="entry name" value="Sulfotransfer_3"/>
    <property type="match status" value="1"/>
</dbReference>
<sequence length="343" mass="40071">MADMYQNKDRTPYFKKDDSLEEALLDLNRLIGGIQPKNNYFSDKRPIILIIGCPRSGSTVMLQWLASLGLFSYPSNLIARFYKNPYIGIRVQQSILEFDPLNQMGFHQTEINFKSSLGKTMGALSPSEFWYYWYEYFKFGENTQKLSKSQLKKVDGERFLKELYAFEYLTGKPLVMKGMLLNWNIPYLYQLNSNFLFINLTREPTLNAQSLLLAREKFFNNRNKWYSFKPQEYSTLKHEDPITQVAGQVVYTQNAVDVGLSELPKKNVLHVQYEDFCSNPAVFLHNLIRKYNDLSGEGKLNCDTVSFTENRFVANTEIRLSNADMHQLEKKIEFFRNKLAQES</sequence>
<reference evidence="1" key="1">
    <citation type="submission" date="2020-08" db="EMBL/GenBank/DDBJ databases">
        <title>Hyunsoonleella sp. strain SJ7 genome sequencing and assembly.</title>
        <authorList>
            <person name="Kim I."/>
        </authorList>
    </citation>
    <scope>NUCLEOTIDE SEQUENCE</scope>
    <source>
        <strain evidence="1">SJ7</strain>
    </source>
</reference>
<protein>
    <submittedName>
        <fullName evidence="1">Sulfotransferase</fullName>
    </submittedName>
</protein>
<dbReference type="InterPro" id="IPR027417">
    <property type="entry name" value="P-loop_NTPase"/>
</dbReference>
<dbReference type="AlphaFoldDB" id="A0A923H7V8"/>
<dbReference type="Gene3D" id="3.40.50.300">
    <property type="entry name" value="P-loop containing nucleotide triphosphate hydrolases"/>
    <property type="match status" value="1"/>
</dbReference>
<comment type="caution">
    <text evidence="1">The sequence shown here is derived from an EMBL/GenBank/DDBJ whole genome shotgun (WGS) entry which is preliminary data.</text>
</comment>